<keyword evidence="2" id="KW-0238">DNA-binding</keyword>
<evidence type="ECO:0000256" key="1">
    <source>
        <dbReference type="ARBA" id="ARBA00023015"/>
    </source>
</evidence>
<feature type="domain" description="HTH araC/xylS-type" evidence="5">
    <location>
        <begin position="427"/>
        <end position="525"/>
    </location>
</feature>
<dbReference type="Pfam" id="PF12833">
    <property type="entry name" value="HTH_18"/>
    <property type="match status" value="1"/>
</dbReference>
<dbReference type="CDD" id="cd17536">
    <property type="entry name" value="REC_YesN-like"/>
    <property type="match status" value="1"/>
</dbReference>
<dbReference type="InterPro" id="IPR001789">
    <property type="entry name" value="Sig_transdc_resp-reg_receiver"/>
</dbReference>
<keyword evidence="1" id="KW-0805">Transcription regulation</keyword>
<dbReference type="InterPro" id="IPR018062">
    <property type="entry name" value="HTH_AraC-typ_CS"/>
</dbReference>
<feature type="domain" description="Response regulatory" evidence="6">
    <location>
        <begin position="3"/>
        <end position="120"/>
    </location>
</feature>
<dbReference type="PANTHER" id="PTHR43280:SF2">
    <property type="entry name" value="HTH-TYPE TRANSCRIPTIONAL REGULATOR EXSA"/>
    <property type="match status" value="1"/>
</dbReference>
<dbReference type="SMART" id="SM00342">
    <property type="entry name" value="HTH_ARAC"/>
    <property type="match status" value="1"/>
</dbReference>
<protein>
    <recommendedName>
        <fullName evidence="9">DNA-binding response regulator</fullName>
    </recommendedName>
</protein>
<name>A0A3A9JVD6_9BACI</name>
<reference evidence="7 8" key="1">
    <citation type="submission" date="2017-10" db="EMBL/GenBank/DDBJ databases">
        <title>Bacillus sp. nov., a halophilic bacterium isolated from a Keqin Lake.</title>
        <authorList>
            <person name="Wang H."/>
        </authorList>
    </citation>
    <scope>NUCLEOTIDE SEQUENCE [LARGE SCALE GENOMIC DNA]</scope>
    <source>
        <strain evidence="7 8">KCTC 13187</strain>
    </source>
</reference>
<keyword evidence="3" id="KW-0804">Transcription</keyword>
<evidence type="ECO:0000313" key="8">
    <source>
        <dbReference type="Proteomes" id="UP000281498"/>
    </source>
</evidence>
<evidence type="ECO:0000256" key="3">
    <source>
        <dbReference type="ARBA" id="ARBA00023163"/>
    </source>
</evidence>
<evidence type="ECO:0000313" key="7">
    <source>
        <dbReference type="EMBL" id="RKL64884.1"/>
    </source>
</evidence>
<gene>
    <name evidence="7" type="ORF">CR203_23790</name>
</gene>
<accession>A0A3A9JVD6</accession>
<dbReference type="AlphaFoldDB" id="A0A3A9JVD6"/>
<feature type="modified residue" description="4-aspartylphosphate" evidence="4">
    <location>
        <position position="55"/>
    </location>
</feature>
<organism evidence="7 8">
    <name type="scientific">Salipaludibacillus neizhouensis</name>
    <dbReference type="NCBI Taxonomy" id="885475"/>
    <lineage>
        <taxon>Bacteria</taxon>
        <taxon>Bacillati</taxon>
        <taxon>Bacillota</taxon>
        <taxon>Bacilli</taxon>
        <taxon>Bacillales</taxon>
        <taxon>Bacillaceae</taxon>
    </lineage>
</organism>
<sequence>MYSVVIVDDVKGIVEGLKALFKREFPFCSVVGCAFDGTEGYETCMEIIPDIVITDIRMLQCDGLEMIDRLLAEGCTSKFIILSGYSEFEYAKKGIQLGVKFYINKPVEEEELHHCISSVIEEIESERTRQLEMDGYKIRIKNNIKNLKEFIIRDILDTGNENTREFKGLLESIDFPFHADHYTCVLLEAEGEALDKEEYEILQGTLQDTFSKYGDIYTFRYTTAHVGMLAAARGNNVVSSSFNELITSARNKAANQLKRILTIGVGRTFQCWEEISESFQSANQSLNYKWIKGTGRLIDFSDIESQPVDDTVIDEQDMKNLEEYIQNAEREACNHLINHIFEKIYRCRVSRSKIQLQCFNLVLLGIRSVSYNRFQHSEWIRAEIVPLEGVSSFHTMEELKTWVKTSLHKVNDLHSASMVSQERDVIFEIKKYVADNYHQNISLADLSARFYLNPHYLSQLFHEKTGQTYLNYLMRIRVNHAKELLDQTDMKIYEICEAVGYIDTTYFSRLFEKFVGCKPSAFRKKRRDSSTS</sequence>
<dbReference type="PANTHER" id="PTHR43280">
    <property type="entry name" value="ARAC-FAMILY TRANSCRIPTIONAL REGULATOR"/>
    <property type="match status" value="1"/>
</dbReference>
<dbReference type="Pfam" id="PF00072">
    <property type="entry name" value="Response_reg"/>
    <property type="match status" value="1"/>
</dbReference>
<dbReference type="Gene3D" id="3.40.50.2300">
    <property type="match status" value="1"/>
</dbReference>
<dbReference type="Gene3D" id="1.10.10.60">
    <property type="entry name" value="Homeodomain-like"/>
    <property type="match status" value="2"/>
</dbReference>
<evidence type="ECO:0000259" key="6">
    <source>
        <dbReference type="PROSITE" id="PS50110"/>
    </source>
</evidence>
<dbReference type="GO" id="GO:0003700">
    <property type="term" value="F:DNA-binding transcription factor activity"/>
    <property type="evidence" value="ECO:0007669"/>
    <property type="project" value="InterPro"/>
</dbReference>
<dbReference type="InterPro" id="IPR018060">
    <property type="entry name" value="HTH_AraC"/>
</dbReference>
<dbReference type="PROSITE" id="PS50110">
    <property type="entry name" value="RESPONSE_REGULATORY"/>
    <property type="match status" value="1"/>
</dbReference>
<keyword evidence="8" id="KW-1185">Reference proteome</keyword>
<evidence type="ECO:0008006" key="9">
    <source>
        <dbReference type="Google" id="ProtNLM"/>
    </source>
</evidence>
<dbReference type="GO" id="GO:0000160">
    <property type="term" value="P:phosphorelay signal transduction system"/>
    <property type="evidence" value="ECO:0007669"/>
    <property type="project" value="InterPro"/>
</dbReference>
<dbReference type="PROSITE" id="PS01124">
    <property type="entry name" value="HTH_ARAC_FAMILY_2"/>
    <property type="match status" value="1"/>
</dbReference>
<dbReference type="RefSeq" id="WP_110937125.1">
    <property type="nucleotide sequence ID" value="NZ_KZ614146.1"/>
</dbReference>
<dbReference type="SUPFAM" id="SSF52172">
    <property type="entry name" value="CheY-like"/>
    <property type="match status" value="1"/>
</dbReference>
<dbReference type="PROSITE" id="PS00041">
    <property type="entry name" value="HTH_ARAC_FAMILY_1"/>
    <property type="match status" value="1"/>
</dbReference>
<dbReference type="SMART" id="SM00448">
    <property type="entry name" value="REC"/>
    <property type="match status" value="1"/>
</dbReference>
<dbReference type="InterPro" id="IPR009057">
    <property type="entry name" value="Homeodomain-like_sf"/>
</dbReference>
<keyword evidence="4" id="KW-0597">Phosphoprotein</keyword>
<evidence type="ECO:0000256" key="4">
    <source>
        <dbReference type="PROSITE-ProRule" id="PRU00169"/>
    </source>
</evidence>
<dbReference type="EMBL" id="PDOE01000030">
    <property type="protein sequence ID" value="RKL64884.1"/>
    <property type="molecule type" value="Genomic_DNA"/>
</dbReference>
<evidence type="ECO:0000256" key="2">
    <source>
        <dbReference type="ARBA" id="ARBA00023125"/>
    </source>
</evidence>
<proteinExistence type="predicted"/>
<dbReference type="SUPFAM" id="SSF46689">
    <property type="entry name" value="Homeodomain-like"/>
    <property type="match status" value="2"/>
</dbReference>
<dbReference type="Proteomes" id="UP000281498">
    <property type="component" value="Unassembled WGS sequence"/>
</dbReference>
<evidence type="ECO:0000259" key="5">
    <source>
        <dbReference type="PROSITE" id="PS01124"/>
    </source>
</evidence>
<comment type="caution">
    <text evidence="7">The sequence shown here is derived from an EMBL/GenBank/DDBJ whole genome shotgun (WGS) entry which is preliminary data.</text>
</comment>
<dbReference type="OrthoDB" id="342399at2"/>
<dbReference type="GO" id="GO:0043565">
    <property type="term" value="F:sequence-specific DNA binding"/>
    <property type="evidence" value="ECO:0007669"/>
    <property type="project" value="InterPro"/>
</dbReference>
<dbReference type="InterPro" id="IPR011006">
    <property type="entry name" value="CheY-like_superfamily"/>
</dbReference>